<accession>A0A0A2UX67</accession>
<dbReference type="Proteomes" id="UP000030153">
    <property type="component" value="Unassembled WGS sequence"/>
</dbReference>
<feature type="coiled-coil region" evidence="1">
    <location>
        <begin position="22"/>
        <end position="49"/>
    </location>
</feature>
<evidence type="ECO:0000313" key="3">
    <source>
        <dbReference type="Proteomes" id="UP000030153"/>
    </source>
</evidence>
<dbReference type="RefSeq" id="WP_036778638.1">
    <property type="nucleotide sequence ID" value="NZ_AVBG01000001.1"/>
</dbReference>
<keyword evidence="1" id="KW-0175">Coiled coil</keyword>
<evidence type="ECO:0000256" key="1">
    <source>
        <dbReference type="SAM" id="Coils"/>
    </source>
</evidence>
<evidence type="ECO:0008006" key="4">
    <source>
        <dbReference type="Google" id="ProtNLM"/>
    </source>
</evidence>
<dbReference type="InterPro" id="IPR021297">
    <property type="entry name" value="YlqD"/>
</dbReference>
<dbReference type="AlphaFoldDB" id="A0A0A2UX67"/>
<dbReference type="Pfam" id="PF11068">
    <property type="entry name" value="YlqD"/>
    <property type="match status" value="1"/>
</dbReference>
<reference evidence="2 3" key="1">
    <citation type="submission" date="2013-08" db="EMBL/GenBank/DDBJ databases">
        <title>Genome of Pontibacillus chungwhensis.</title>
        <authorList>
            <person name="Wang Q."/>
            <person name="Wang G."/>
        </authorList>
    </citation>
    <scope>NUCLEOTIDE SEQUENCE [LARGE SCALE GENOMIC DNA]</scope>
    <source>
        <strain evidence="2 3">BH030062</strain>
    </source>
</reference>
<sequence length="129" mass="15348">MNIIKRVSVKRVLTETSKETLRQDFETRKARLDEECQQLSFEKRKIEVKQNVSREEVAKRFNREIDKRKEKIRWLEYQLEQLEILPLGSEIEDGEVESIVDLKVGDMWDEKMNQGAIVVQDGQVIRIDK</sequence>
<dbReference type="EMBL" id="AVBG01000001">
    <property type="protein sequence ID" value="KGP92837.1"/>
    <property type="molecule type" value="Genomic_DNA"/>
</dbReference>
<protein>
    <recommendedName>
        <fullName evidence="4">YlqD protein</fullName>
    </recommendedName>
</protein>
<keyword evidence="3" id="KW-1185">Reference proteome</keyword>
<gene>
    <name evidence="2" type="ORF">N780_10820</name>
</gene>
<organism evidence="2 3">
    <name type="scientific">Pontibacillus chungwhensis BH030062</name>
    <dbReference type="NCBI Taxonomy" id="1385513"/>
    <lineage>
        <taxon>Bacteria</taxon>
        <taxon>Bacillati</taxon>
        <taxon>Bacillota</taxon>
        <taxon>Bacilli</taxon>
        <taxon>Bacillales</taxon>
        <taxon>Bacillaceae</taxon>
        <taxon>Pontibacillus</taxon>
    </lineage>
</organism>
<dbReference type="STRING" id="1385513.N780_10820"/>
<dbReference type="OrthoDB" id="2375961at2"/>
<proteinExistence type="predicted"/>
<comment type="caution">
    <text evidence="2">The sequence shown here is derived from an EMBL/GenBank/DDBJ whole genome shotgun (WGS) entry which is preliminary data.</text>
</comment>
<name>A0A0A2UX67_9BACI</name>
<evidence type="ECO:0000313" key="2">
    <source>
        <dbReference type="EMBL" id="KGP92837.1"/>
    </source>
</evidence>
<dbReference type="eggNOG" id="ENOG5032CV6">
    <property type="taxonomic scope" value="Bacteria"/>
</dbReference>
<dbReference type="Gene3D" id="6.10.140.1110">
    <property type="match status" value="1"/>
</dbReference>